<dbReference type="EMBL" id="JADIMX010000153">
    <property type="protein sequence ID" value="MBO8435227.1"/>
    <property type="molecule type" value="Genomic_DNA"/>
</dbReference>
<reference evidence="1" key="1">
    <citation type="submission" date="2020-10" db="EMBL/GenBank/DDBJ databases">
        <authorList>
            <person name="Gilroy R."/>
        </authorList>
    </citation>
    <scope>NUCLEOTIDE SEQUENCE</scope>
    <source>
        <strain evidence="1">F6-4510</strain>
    </source>
</reference>
<sequence length="105" mass="11895">MNFIENMYVGESVDDIETVYYSLKRGIPVFNTFCICINEKSKNTFDILSSRELFSPKNSNIDYTIIGVAFGKKEALSLLQYILKDSIKKGVSVLDIKRALKEGDV</sequence>
<organism evidence="1 2">
    <name type="scientific">Candidatus Fimicola merdigallinarum</name>
    <dbReference type="NCBI Taxonomy" id="2840819"/>
    <lineage>
        <taxon>Bacteria</taxon>
        <taxon>Bacillati</taxon>
        <taxon>Bacillota</taxon>
        <taxon>Clostridia</taxon>
        <taxon>Lachnospirales</taxon>
        <taxon>Lachnospiraceae</taxon>
        <taxon>Lachnospiraceae incertae sedis</taxon>
        <taxon>Candidatus Fimicola</taxon>
    </lineage>
</organism>
<dbReference type="Proteomes" id="UP000823611">
    <property type="component" value="Unassembled WGS sequence"/>
</dbReference>
<comment type="caution">
    <text evidence="1">The sequence shown here is derived from an EMBL/GenBank/DDBJ whole genome shotgun (WGS) entry which is preliminary data.</text>
</comment>
<evidence type="ECO:0000313" key="2">
    <source>
        <dbReference type="Proteomes" id="UP000823611"/>
    </source>
</evidence>
<protein>
    <submittedName>
        <fullName evidence="1">Uncharacterized protein</fullName>
    </submittedName>
</protein>
<accession>A0A9D9DW50</accession>
<reference evidence="1" key="2">
    <citation type="journal article" date="2021" name="PeerJ">
        <title>Extensive microbial diversity within the chicken gut microbiome revealed by metagenomics and culture.</title>
        <authorList>
            <person name="Gilroy R."/>
            <person name="Ravi A."/>
            <person name="Getino M."/>
            <person name="Pursley I."/>
            <person name="Horton D.L."/>
            <person name="Alikhan N.F."/>
            <person name="Baker D."/>
            <person name="Gharbi K."/>
            <person name="Hall N."/>
            <person name="Watson M."/>
            <person name="Adriaenssens E.M."/>
            <person name="Foster-Nyarko E."/>
            <person name="Jarju S."/>
            <person name="Secka A."/>
            <person name="Antonio M."/>
            <person name="Oren A."/>
            <person name="Chaudhuri R.R."/>
            <person name="La Ragione R."/>
            <person name="Hildebrand F."/>
            <person name="Pallen M.J."/>
        </authorList>
    </citation>
    <scope>NUCLEOTIDE SEQUENCE</scope>
    <source>
        <strain evidence="1">F6-4510</strain>
    </source>
</reference>
<name>A0A9D9DW50_9FIRM</name>
<evidence type="ECO:0000313" key="1">
    <source>
        <dbReference type="EMBL" id="MBO8435227.1"/>
    </source>
</evidence>
<gene>
    <name evidence="1" type="ORF">IAC55_07910</name>
</gene>
<dbReference type="AlphaFoldDB" id="A0A9D9DW50"/>
<proteinExistence type="predicted"/>